<dbReference type="RefSeq" id="WP_016250832.1">
    <property type="nucleotide sequence ID" value="NZ_CP010061.1"/>
</dbReference>
<organism evidence="2 3">
    <name type="scientific">Enterococcus cecorum</name>
    <dbReference type="NCBI Taxonomy" id="44008"/>
    <lineage>
        <taxon>Bacteria</taxon>
        <taxon>Bacillati</taxon>
        <taxon>Bacillota</taxon>
        <taxon>Bacilli</taxon>
        <taxon>Lactobacillales</taxon>
        <taxon>Enterococcaceae</taxon>
        <taxon>Enterococcus</taxon>
    </lineage>
</organism>
<sequence length="390" mass="44675">MVRFLHCADLHLDRSFEGMPQLSKWQQSLLTVNQEVWQRIVDLAIEKQVDFVLLAGDTFHQNQPSLYIQNIFCQALQRLEKEGIEVVMCFGNHDYYTPQRYWFDFPENVHLFTEEAVSTLTLTTKSNERVAFSGFSYCQPWIEARKDIEFPYKAVDCDYHIGLYHGQQAGKYAPFQISELVSKGYDYWALGHIHVPTILNEQPAIVYPGTPQGHTKKEVATGVMLVELTPQSCHFTPSHVASLSFGQVDYPMPVQSQRTQVLADLMAKFSAVSPGFYQLHWHHLSEQQLLEYSAATRLEILDYLNAQLQRAQKDVFVYEIVIDHEEQETSPTILPSMLSSQAFASEVLAKQLTEELAKNGLLSFVSLEELIPEVMRQARENLGYGAEEKE</sequence>
<dbReference type="InterPro" id="IPR041796">
    <property type="entry name" value="Mre11_N"/>
</dbReference>
<dbReference type="InterPro" id="IPR029052">
    <property type="entry name" value="Metallo-depent_PP-like"/>
</dbReference>
<dbReference type="InterPro" id="IPR004843">
    <property type="entry name" value="Calcineurin-like_PHP"/>
</dbReference>
<reference evidence="3" key="1">
    <citation type="submission" date="2017-04" db="EMBL/GenBank/DDBJ databases">
        <title>Function of individual gut microbiota members based on whole genome sequencing of pure cultures obtained from chicken caecum.</title>
        <authorList>
            <person name="Medvecky M."/>
            <person name="Cejkova D."/>
            <person name="Polansky O."/>
            <person name="Karasova D."/>
            <person name="Kubasova T."/>
            <person name="Cizek A."/>
            <person name="Rychlik I."/>
        </authorList>
    </citation>
    <scope>NUCLEOTIDE SEQUENCE [LARGE SCALE GENOMIC DNA]</scope>
    <source>
        <strain evidence="3">An144</strain>
    </source>
</reference>
<comment type="caution">
    <text evidence="2">The sequence shown here is derived from an EMBL/GenBank/DDBJ whole genome shotgun (WGS) entry which is preliminary data.</text>
</comment>
<dbReference type="InterPro" id="IPR014576">
    <property type="entry name" value="Pesterase_YhaO"/>
</dbReference>
<dbReference type="SUPFAM" id="SSF56300">
    <property type="entry name" value="Metallo-dependent phosphatases"/>
    <property type="match status" value="1"/>
</dbReference>
<dbReference type="Pfam" id="PF00149">
    <property type="entry name" value="Metallophos"/>
    <property type="match status" value="1"/>
</dbReference>
<evidence type="ECO:0000256" key="1">
    <source>
        <dbReference type="ARBA" id="ARBA00022801"/>
    </source>
</evidence>
<dbReference type="InterPro" id="IPR050535">
    <property type="entry name" value="DNA_Repair-Maintenance_Comp"/>
</dbReference>
<dbReference type="CDD" id="cd00840">
    <property type="entry name" value="MPP_Mre11_N"/>
    <property type="match status" value="1"/>
</dbReference>
<name>A0A0H2Q2E4_9ENTE</name>
<dbReference type="PANTHER" id="PTHR30337">
    <property type="entry name" value="COMPONENT OF ATP-DEPENDENT DSDNA EXONUCLEASE"/>
    <property type="match status" value="1"/>
</dbReference>
<accession>A0A0H2Q2E4</accession>
<dbReference type="GO" id="GO:0004527">
    <property type="term" value="F:exonuclease activity"/>
    <property type="evidence" value="ECO:0007669"/>
    <property type="project" value="UniProtKB-KW"/>
</dbReference>
<evidence type="ECO:0000313" key="3">
    <source>
        <dbReference type="Proteomes" id="UP000196074"/>
    </source>
</evidence>
<dbReference type="Proteomes" id="UP000196074">
    <property type="component" value="Unassembled WGS sequence"/>
</dbReference>
<dbReference type="GeneID" id="60872543"/>
<keyword evidence="1" id="KW-0378">Hydrolase</keyword>
<keyword evidence="2" id="KW-0540">Nuclease</keyword>
<gene>
    <name evidence="2" type="ORF">B5E88_01425</name>
</gene>
<dbReference type="PIRSF" id="PIRSF033091">
    <property type="entry name" value="Pesterase_YhaO"/>
    <property type="match status" value="1"/>
</dbReference>
<dbReference type="EMBL" id="NFLC01000002">
    <property type="protein sequence ID" value="OUQ11547.1"/>
    <property type="molecule type" value="Genomic_DNA"/>
</dbReference>
<dbReference type="PANTHER" id="PTHR30337:SF7">
    <property type="entry name" value="PHOSPHOESTERASE"/>
    <property type="match status" value="1"/>
</dbReference>
<protein>
    <submittedName>
        <fullName evidence="2">DNA repair exonuclease</fullName>
    </submittedName>
</protein>
<keyword evidence="2" id="KW-0269">Exonuclease</keyword>
<proteinExistence type="predicted"/>
<dbReference type="AlphaFoldDB" id="A0A0H2Q2E4"/>
<evidence type="ECO:0000313" key="2">
    <source>
        <dbReference type="EMBL" id="OUQ11547.1"/>
    </source>
</evidence>
<dbReference type="Gene3D" id="3.60.21.10">
    <property type="match status" value="1"/>
</dbReference>